<sequence length="119" mass="13342">MKKKIFICDDDLGIVDMLELILEFTDADTISEGNSIHAFDRLLETKPNMLIVDLWMPVVSGDQLIRRIRSTDALRDLYIICISASRDGEKIAQEAGADLFLAKPFDMDDIIRAVEGALV</sequence>
<comment type="caution">
    <text evidence="4">The sequence shown here is derived from an EMBL/GenBank/DDBJ whole genome shotgun (WGS) entry which is preliminary data.</text>
</comment>
<dbReference type="InterPro" id="IPR011006">
    <property type="entry name" value="CheY-like_superfamily"/>
</dbReference>
<accession>A0ABW5KFV2</accession>
<gene>
    <name evidence="4" type="ORF">ACFSR5_06005</name>
</gene>
<organism evidence="4 5">
    <name type="scientific">Sphingobacterium suaedae</name>
    <dbReference type="NCBI Taxonomy" id="1686402"/>
    <lineage>
        <taxon>Bacteria</taxon>
        <taxon>Pseudomonadati</taxon>
        <taxon>Bacteroidota</taxon>
        <taxon>Sphingobacteriia</taxon>
        <taxon>Sphingobacteriales</taxon>
        <taxon>Sphingobacteriaceae</taxon>
        <taxon>Sphingobacterium</taxon>
    </lineage>
</organism>
<dbReference type="Proteomes" id="UP001597545">
    <property type="component" value="Unassembled WGS sequence"/>
</dbReference>
<dbReference type="PANTHER" id="PTHR44591:SF3">
    <property type="entry name" value="RESPONSE REGULATORY DOMAIN-CONTAINING PROTEIN"/>
    <property type="match status" value="1"/>
</dbReference>
<evidence type="ECO:0000259" key="3">
    <source>
        <dbReference type="PROSITE" id="PS50110"/>
    </source>
</evidence>
<dbReference type="SUPFAM" id="SSF52172">
    <property type="entry name" value="CheY-like"/>
    <property type="match status" value="1"/>
</dbReference>
<keyword evidence="5" id="KW-1185">Reference proteome</keyword>
<protein>
    <submittedName>
        <fullName evidence="4">PleD family two-component system response regulator</fullName>
    </submittedName>
</protein>
<dbReference type="InterPro" id="IPR001789">
    <property type="entry name" value="Sig_transdc_resp-reg_receiver"/>
</dbReference>
<dbReference type="PROSITE" id="PS50110">
    <property type="entry name" value="RESPONSE_REGULATORY"/>
    <property type="match status" value="1"/>
</dbReference>
<dbReference type="SMART" id="SM00448">
    <property type="entry name" value="REC"/>
    <property type="match status" value="1"/>
</dbReference>
<dbReference type="Pfam" id="PF00072">
    <property type="entry name" value="Response_reg"/>
    <property type="match status" value="1"/>
</dbReference>
<dbReference type="PANTHER" id="PTHR44591">
    <property type="entry name" value="STRESS RESPONSE REGULATOR PROTEIN 1"/>
    <property type="match status" value="1"/>
</dbReference>
<evidence type="ECO:0000313" key="5">
    <source>
        <dbReference type="Proteomes" id="UP001597545"/>
    </source>
</evidence>
<dbReference type="InterPro" id="IPR050595">
    <property type="entry name" value="Bact_response_regulator"/>
</dbReference>
<dbReference type="RefSeq" id="WP_380901723.1">
    <property type="nucleotide sequence ID" value="NZ_JBHUEG010000007.1"/>
</dbReference>
<name>A0ABW5KFV2_9SPHI</name>
<evidence type="ECO:0000256" key="2">
    <source>
        <dbReference type="PROSITE-ProRule" id="PRU00169"/>
    </source>
</evidence>
<feature type="domain" description="Response regulatory" evidence="3">
    <location>
        <begin position="4"/>
        <end position="118"/>
    </location>
</feature>
<feature type="modified residue" description="4-aspartylphosphate" evidence="2">
    <location>
        <position position="53"/>
    </location>
</feature>
<reference evidence="5" key="1">
    <citation type="journal article" date="2019" name="Int. J. Syst. Evol. Microbiol.">
        <title>The Global Catalogue of Microorganisms (GCM) 10K type strain sequencing project: providing services to taxonomists for standard genome sequencing and annotation.</title>
        <authorList>
            <consortium name="The Broad Institute Genomics Platform"/>
            <consortium name="The Broad Institute Genome Sequencing Center for Infectious Disease"/>
            <person name="Wu L."/>
            <person name="Ma J."/>
        </authorList>
    </citation>
    <scope>NUCLEOTIDE SEQUENCE [LARGE SCALE GENOMIC DNA]</scope>
    <source>
        <strain evidence="5">KCTC 42662</strain>
    </source>
</reference>
<keyword evidence="1 2" id="KW-0597">Phosphoprotein</keyword>
<dbReference type="EMBL" id="JBHULR010000003">
    <property type="protein sequence ID" value="MFD2547198.1"/>
    <property type="molecule type" value="Genomic_DNA"/>
</dbReference>
<dbReference type="Gene3D" id="3.40.50.2300">
    <property type="match status" value="1"/>
</dbReference>
<evidence type="ECO:0000313" key="4">
    <source>
        <dbReference type="EMBL" id="MFD2547198.1"/>
    </source>
</evidence>
<evidence type="ECO:0000256" key="1">
    <source>
        <dbReference type="ARBA" id="ARBA00022553"/>
    </source>
</evidence>
<proteinExistence type="predicted"/>